<gene>
    <name evidence="15" type="ORF">OsI_08002</name>
</gene>
<evidence type="ECO:0000256" key="9">
    <source>
        <dbReference type="ARBA" id="ARBA00023211"/>
    </source>
</evidence>
<dbReference type="EMBL" id="CM000127">
    <property type="protein sequence ID" value="EEC73562.1"/>
    <property type="molecule type" value="Genomic_DNA"/>
</dbReference>
<evidence type="ECO:0000313" key="15">
    <source>
        <dbReference type="EMBL" id="EEC73562.1"/>
    </source>
</evidence>
<dbReference type="InterPro" id="IPR000222">
    <property type="entry name" value="PP2C_BS"/>
</dbReference>
<keyword evidence="8 12" id="KW-0904">Protein phosphatase</keyword>
<name>B8AF35_ORYSI</name>
<dbReference type="Pfam" id="PF00481">
    <property type="entry name" value="PP2C"/>
    <property type="match status" value="1"/>
</dbReference>
<dbReference type="Gramene" id="BGIOSGA006079-TA">
    <property type="protein sequence ID" value="BGIOSGA006079-PA"/>
    <property type="gene ID" value="BGIOSGA006079"/>
</dbReference>
<feature type="compositionally biased region" description="Low complexity" evidence="13">
    <location>
        <begin position="56"/>
        <end position="65"/>
    </location>
</feature>
<keyword evidence="9" id="KW-0464">Manganese</keyword>
<evidence type="ECO:0000256" key="13">
    <source>
        <dbReference type="SAM" id="MobiDB-lite"/>
    </source>
</evidence>
<evidence type="ECO:0000256" key="8">
    <source>
        <dbReference type="ARBA" id="ARBA00022912"/>
    </source>
</evidence>
<dbReference type="PROSITE" id="PS51746">
    <property type="entry name" value="PPM_2"/>
    <property type="match status" value="1"/>
</dbReference>
<sequence>MQRLRRREAAREARAAAAASAAAAERRNPLFPSPSPAGLRRRVLRIGPHTWHPSDGQGSASGAQGHELRDGCSSTVGSGASKPRRADLTDEMWPGRRKQHLAMHAGLCAPTLFASARAAELRRVGLCSVRGDPNEHYDPHGDLYLRPFLQLDSVHQFYSLVFARKASSAMGASTSTKRPLTSKVTNEGENDRVKYASSAMQGLRMSMQDALAVELDLDALKSTSFFGVYDGHGGAEVAMYCAKRFHVMLREEESFLNNLPYAITSVCSRLDDELEAPNVWRASLYPHRSSESSSESSDCFQFLSTGSCANVWRSSEAVSYKLPSYEGSTACVVIIRGNQITVGNVGDSRCVLSKNGQAIDLSTDHKPNVPLERQRILRVGGQVWREKFPAKDSGGEIREQWGPYCIEGKLSTSRALGDFAYKNIVYRPQYQMVTHFPDIRVAKITGDTEFLVIASDGIWDHMSSQDVVDFVHEKLNSRRQELCQSLINQGKKRECFTEDSQLATNKNIAPNTTTLGEETLHTTCEKLVENWLESRNNATAILVQFKPGADQPIPALPNIQEGSDEVAGGADQPIPVLPNIQQVSDEVAGGTGQPIPVLPDIQEGSDEVAGGAAVAEQHQHNPEGGGEQQLDLDDALDGEALALLFGQP</sequence>
<dbReference type="InterPro" id="IPR036457">
    <property type="entry name" value="PPM-type-like_dom_sf"/>
</dbReference>
<dbReference type="SUPFAM" id="SSF81606">
    <property type="entry name" value="PP2C-like"/>
    <property type="match status" value="1"/>
</dbReference>
<dbReference type="InterPro" id="IPR015655">
    <property type="entry name" value="PP2C"/>
</dbReference>
<reference evidence="15 16" key="1">
    <citation type="journal article" date="2005" name="PLoS Biol.">
        <title>The genomes of Oryza sativa: a history of duplications.</title>
        <authorList>
            <person name="Yu J."/>
            <person name="Wang J."/>
            <person name="Lin W."/>
            <person name="Li S."/>
            <person name="Li H."/>
            <person name="Zhou J."/>
            <person name="Ni P."/>
            <person name="Dong W."/>
            <person name="Hu S."/>
            <person name="Zeng C."/>
            <person name="Zhang J."/>
            <person name="Zhang Y."/>
            <person name="Li R."/>
            <person name="Xu Z."/>
            <person name="Li S."/>
            <person name="Li X."/>
            <person name="Zheng H."/>
            <person name="Cong L."/>
            <person name="Lin L."/>
            <person name="Yin J."/>
            <person name="Geng J."/>
            <person name="Li G."/>
            <person name="Shi J."/>
            <person name="Liu J."/>
            <person name="Lv H."/>
            <person name="Li J."/>
            <person name="Wang J."/>
            <person name="Deng Y."/>
            <person name="Ran L."/>
            <person name="Shi X."/>
            <person name="Wang X."/>
            <person name="Wu Q."/>
            <person name="Li C."/>
            <person name="Ren X."/>
            <person name="Wang J."/>
            <person name="Wang X."/>
            <person name="Li D."/>
            <person name="Liu D."/>
            <person name="Zhang X."/>
            <person name="Ji Z."/>
            <person name="Zhao W."/>
            <person name="Sun Y."/>
            <person name="Zhang Z."/>
            <person name="Bao J."/>
            <person name="Han Y."/>
            <person name="Dong L."/>
            <person name="Ji J."/>
            <person name="Chen P."/>
            <person name="Wu S."/>
            <person name="Liu J."/>
            <person name="Xiao Y."/>
            <person name="Bu D."/>
            <person name="Tan J."/>
            <person name="Yang L."/>
            <person name="Ye C."/>
            <person name="Zhang J."/>
            <person name="Xu J."/>
            <person name="Zhou Y."/>
            <person name="Yu Y."/>
            <person name="Zhang B."/>
            <person name="Zhuang S."/>
            <person name="Wei H."/>
            <person name="Liu B."/>
            <person name="Lei M."/>
            <person name="Yu H."/>
            <person name="Li Y."/>
            <person name="Xu H."/>
            <person name="Wei S."/>
            <person name="He X."/>
            <person name="Fang L."/>
            <person name="Zhang Z."/>
            <person name="Zhang Y."/>
            <person name="Huang X."/>
            <person name="Su Z."/>
            <person name="Tong W."/>
            <person name="Li J."/>
            <person name="Tong Z."/>
            <person name="Li S."/>
            <person name="Ye J."/>
            <person name="Wang L."/>
            <person name="Fang L."/>
            <person name="Lei T."/>
            <person name="Chen C."/>
            <person name="Chen H."/>
            <person name="Xu Z."/>
            <person name="Li H."/>
            <person name="Huang H."/>
            <person name="Zhang F."/>
            <person name="Xu H."/>
            <person name="Li N."/>
            <person name="Zhao C."/>
            <person name="Li S."/>
            <person name="Dong L."/>
            <person name="Huang Y."/>
            <person name="Li L."/>
            <person name="Xi Y."/>
            <person name="Qi Q."/>
            <person name="Li W."/>
            <person name="Zhang B."/>
            <person name="Hu W."/>
            <person name="Zhang Y."/>
            <person name="Tian X."/>
            <person name="Jiao Y."/>
            <person name="Liang X."/>
            <person name="Jin J."/>
            <person name="Gao L."/>
            <person name="Zheng W."/>
            <person name="Hao B."/>
            <person name="Liu S."/>
            <person name="Wang W."/>
            <person name="Yuan L."/>
            <person name="Cao M."/>
            <person name="McDermott J."/>
            <person name="Samudrala R."/>
            <person name="Wang J."/>
            <person name="Wong G.K."/>
            <person name="Yang H."/>
        </authorList>
    </citation>
    <scope>NUCLEOTIDE SEQUENCE [LARGE SCALE GENOMIC DNA]</scope>
    <source>
        <strain evidence="16">cv. 93-11</strain>
    </source>
</reference>
<proteinExistence type="inferred from homology"/>
<keyword evidence="7" id="KW-0460">Magnesium</keyword>
<accession>B8AF35</accession>
<protein>
    <recommendedName>
        <fullName evidence="4">protein-serine/threonine phosphatase</fullName>
        <ecNumber evidence="4">3.1.3.16</ecNumber>
    </recommendedName>
</protein>
<comment type="cofactor">
    <cofactor evidence="2">
        <name>Mg(2+)</name>
        <dbReference type="ChEBI" id="CHEBI:18420"/>
    </cofactor>
</comment>
<dbReference type="PANTHER" id="PTHR47992">
    <property type="entry name" value="PROTEIN PHOSPHATASE"/>
    <property type="match status" value="1"/>
</dbReference>
<dbReference type="AlphaFoldDB" id="B8AF35"/>
<dbReference type="PROSITE" id="PS01032">
    <property type="entry name" value="PPM_1"/>
    <property type="match status" value="1"/>
</dbReference>
<evidence type="ECO:0000256" key="4">
    <source>
        <dbReference type="ARBA" id="ARBA00013081"/>
    </source>
</evidence>
<evidence type="ECO:0000256" key="6">
    <source>
        <dbReference type="ARBA" id="ARBA00022801"/>
    </source>
</evidence>
<evidence type="ECO:0000256" key="7">
    <source>
        <dbReference type="ARBA" id="ARBA00022842"/>
    </source>
</evidence>
<dbReference type="OMA" id="EHYDPHG"/>
<comment type="catalytic activity">
    <reaction evidence="10">
        <text>O-phospho-L-seryl-[protein] + H2O = L-seryl-[protein] + phosphate</text>
        <dbReference type="Rhea" id="RHEA:20629"/>
        <dbReference type="Rhea" id="RHEA-COMP:9863"/>
        <dbReference type="Rhea" id="RHEA-COMP:11604"/>
        <dbReference type="ChEBI" id="CHEBI:15377"/>
        <dbReference type="ChEBI" id="CHEBI:29999"/>
        <dbReference type="ChEBI" id="CHEBI:43474"/>
        <dbReference type="ChEBI" id="CHEBI:83421"/>
        <dbReference type="EC" id="3.1.3.16"/>
    </reaction>
</comment>
<evidence type="ECO:0000256" key="12">
    <source>
        <dbReference type="RuleBase" id="RU003465"/>
    </source>
</evidence>
<dbReference type="Proteomes" id="UP000007015">
    <property type="component" value="Chromosome 2"/>
</dbReference>
<evidence type="ECO:0000256" key="3">
    <source>
        <dbReference type="ARBA" id="ARBA00006702"/>
    </source>
</evidence>
<dbReference type="FunFam" id="3.60.40.10:FF:000056">
    <property type="entry name" value="Probable protein phosphatase 2C 18"/>
    <property type="match status" value="1"/>
</dbReference>
<evidence type="ECO:0000259" key="14">
    <source>
        <dbReference type="PROSITE" id="PS51746"/>
    </source>
</evidence>
<dbReference type="GO" id="GO:0004722">
    <property type="term" value="F:protein serine/threonine phosphatase activity"/>
    <property type="evidence" value="ECO:0007669"/>
    <property type="project" value="UniProtKB-EC"/>
</dbReference>
<feature type="region of interest" description="Disordered" evidence="13">
    <location>
        <begin position="1"/>
        <end position="89"/>
    </location>
</feature>
<organism evidence="15 16">
    <name type="scientific">Oryza sativa subsp. indica</name>
    <name type="common">Rice</name>
    <dbReference type="NCBI Taxonomy" id="39946"/>
    <lineage>
        <taxon>Eukaryota</taxon>
        <taxon>Viridiplantae</taxon>
        <taxon>Streptophyta</taxon>
        <taxon>Embryophyta</taxon>
        <taxon>Tracheophyta</taxon>
        <taxon>Spermatophyta</taxon>
        <taxon>Magnoliopsida</taxon>
        <taxon>Liliopsida</taxon>
        <taxon>Poales</taxon>
        <taxon>Poaceae</taxon>
        <taxon>BOP clade</taxon>
        <taxon>Oryzoideae</taxon>
        <taxon>Oryzeae</taxon>
        <taxon>Oryzinae</taxon>
        <taxon>Oryza</taxon>
        <taxon>Oryza sativa</taxon>
    </lineage>
</organism>
<feature type="region of interest" description="Disordered" evidence="13">
    <location>
        <begin position="605"/>
        <end position="630"/>
    </location>
</feature>
<feature type="domain" description="PPM-type phosphatase" evidence="14">
    <location>
        <begin position="194"/>
        <end position="545"/>
    </location>
</feature>
<dbReference type="Gene3D" id="3.60.40.10">
    <property type="entry name" value="PPM-type phosphatase domain"/>
    <property type="match status" value="1"/>
</dbReference>
<comment type="catalytic activity">
    <reaction evidence="11">
        <text>O-phospho-L-threonyl-[protein] + H2O = L-threonyl-[protein] + phosphate</text>
        <dbReference type="Rhea" id="RHEA:47004"/>
        <dbReference type="Rhea" id="RHEA-COMP:11060"/>
        <dbReference type="Rhea" id="RHEA-COMP:11605"/>
        <dbReference type="ChEBI" id="CHEBI:15377"/>
        <dbReference type="ChEBI" id="CHEBI:30013"/>
        <dbReference type="ChEBI" id="CHEBI:43474"/>
        <dbReference type="ChEBI" id="CHEBI:61977"/>
        <dbReference type="EC" id="3.1.3.16"/>
    </reaction>
</comment>
<keyword evidence="16" id="KW-1185">Reference proteome</keyword>
<keyword evidence="6 12" id="KW-0378">Hydrolase</keyword>
<dbReference type="EC" id="3.1.3.16" evidence="4"/>
<dbReference type="SMART" id="SM00332">
    <property type="entry name" value="PP2Cc"/>
    <property type="match status" value="1"/>
</dbReference>
<dbReference type="CDD" id="cd00143">
    <property type="entry name" value="PP2Cc"/>
    <property type="match status" value="1"/>
</dbReference>
<keyword evidence="5" id="KW-0479">Metal-binding</keyword>
<dbReference type="STRING" id="39946.B8AF35"/>
<evidence type="ECO:0000256" key="10">
    <source>
        <dbReference type="ARBA" id="ARBA00047761"/>
    </source>
</evidence>
<evidence type="ECO:0000256" key="11">
    <source>
        <dbReference type="ARBA" id="ARBA00048336"/>
    </source>
</evidence>
<dbReference type="GO" id="GO:0046872">
    <property type="term" value="F:metal ion binding"/>
    <property type="evidence" value="ECO:0007669"/>
    <property type="project" value="UniProtKB-KW"/>
</dbReference>
<dbReference type="InterPro" id="IPR001932">
    <property type="entry name" value="PPM-type_phosphatase-like_dom"/>
</dbReference>
<evidence type="ECO:0000256" key="2">
    <source>
        <dbReference type="ARBA" id="ARBA00001946"/>
    </source>
</evidence>
<evidence type="ECO:0000256" key="1">
    <source>
        <dbReference type="ARBA" id="ARBA00001936"/>
    </source>
</evidence>
<evidence type="ECO:0000313" key="16">
    <source>
        <dbReference type="Proteomes" id="UP000007015"/>
    </source>
</evidence>
<dbReference type="HOGENOM" id="CLU_013173_18_0_1"/>
<comment type="similarity">
    <text evidence="3 12">Belongs to the PP2C family.</text>
</comment>
<evidence type="ECO:0000256" key="5">
    <source>
        <dbReference type="ARBA" id="ARBA00022723"/>
    </source>
</evidence>
<comment type="cofactor">
    <cofactor evidence="1">
        <name>Mn(2+)</name>
        <dbReference type="ChEBI" id="CHEBI:29035"/>
    </cofactor>
</comment>